<dbReference type="InterPro" id="IPR041631">
    <property type="entry name" value="Alpha_DG1_N2"/>
</dbReference>
<evidence type="ECO:0000256" key="3">
    <source>
        <dbReference type="ARBA" id="ARBA00004245"/>
    </source>
</evidence>
<evidence type="ECO:0000256" key="2">
    <source>
        <dbReference type="ARBA" id="ARBA00004239"/>
    </source>
</evidence>
<dbReference type="Pfam" id="PF05454">
    <property type="entry name" value="DAG1"/>
    <property type="match status" value="1"/>
</dbReference>
<keyword evidence="17" id="KW-0539">Nucleus</keyword>
<comment type="function">
    <text evidence="19">The dystroglycan complex is involved in a number of processes including laminin and basement membrane assembly, sarcolemmal stability, cell survival, peripheral nerve myelination, nodal structure, cell migration, and epithelial polarization.</text>
</comment>
<dbReference type="Gene3D" id="3.30.70.1040">
    <property type="entry name" value="Dystroglycan, domain 2"/>
    <property type="match status" value="1"/>
</dbReference>
<keyword evidence="16" id="KW-0206">Cytoskeleton</keyword>
<evidence type="ECO:0000256" key="10">
    <source>
        <dbReference type="ARBA" id="ARBA00022692"/>
    </source>
</evidence>
<keyword evidence="15" id="KW-0325">Glycoprotein</keyword>
<dbReference type="InterPro" id="IPR008465">
    <property type="entry name" value="DAG1_C"/>
</dbReference>
<keyword evidence="12 26" id="KW-1133">Transmembrane helix</keyword>
<dbReference type="InterPro" id="IPR015919">
    <property type="entry name" value="Cadherin-like_sf"/>
</dbReference>
<feature type="compositionally biased region" description="Low complexity" evidence="25">
    <location>
        <begin position="430"/>
        <end position="445"/>
    </location>
</feature>
<keyword evidence="13" id="KW-0770">Synapse</keyword>
<evidence type="ECO:0000256" key="6">
    <source>
        <dbReference type="ARBA" id="ARBA00022475"/>
    </source>
</evidence>
<evidence type="ECO:0000313" key="30">
    <source>
        <dbReference type="Proteomes" id="UP001461498"/>
    </source>
</evidence>
<dbReference type="GO" id="GO:0016011">
    <property type="term" value="C:dystroglycan complex"/>
    <property type="evidence" value="ECO:0007669"/>
    <property type="project" value="TreeGrafter"/>
</dbReference>
<feature type="chain" id="PRO_5043777266" description="Dystroglycan 1" evidence="27">
    <location>
        <begin position="21"/>
        <end position="1113"/>
    </location>
</feature>
<keyword evidence="11 27" id="KW-0732">Signal</keyword>
<evidence type="ECO:0000256" key="16">
    <source>
        <dbReference type="ARBA" id="ARBA00023212"/>
    </source>
</evidence>
<evidence type="ECO:0000256" key="26">
    <source>
        <dbReference type="SAM" id="Phobius"/>
    </source>
</evidence>
<evidence type="ECO:0000256" key="12">
    <source>
        <dbReference type="ARBA" id="ARBA00022989"/>
    </source>
</evidence>
<evidence type="ECO:0000256" key="24">
    <source>
        <dbReference type="ARBA" id="ARBA00034100"/>
    </source>
</evidence>
<dbReference type="Gene3D" id="2.60.40.10">
    <property type="entry name" value="Immunoglobulins"/>
    <property type="match status" value="3"/>
</dbReference>
<evidence type="ECO:0000256" key="23">
    <source>
        <dbReference type="ARBA" id="ARBA00031034"/>
    </source>
</evidence>
<feature type="region of interest" description="Disordered" evidence="25">
    <location>
        <begin position="1073"/>
        <end position="1113"/>
    </location>
</feature>
<dbReference type="PANTHER" id="PTHR21559:SF21">
    <property type="entry name" value="DYSTROGLYCAN 1"/>
    <property type="match status" value="1"/>
</dbReference>
<keyword evidence="9" id="KW-0597">Phosphoprotein</keyword>
<dbReference type="PANTHER" id="PTHR21559">
    <property type="entry name" value="DYSTROGLYCAN-RELATED"/>
    <property type="match status" value="1"/>
</dbReference>
<evidence type="ECO:0000256" key="8">
    <source>
        <dbReference type="ARBA" id="ARBA00022525"/>
    </source>
</evidence>
<evidence type="ECO:0000313" key="29">
    <source>
        <dbReference type="EMBL" id="KAK9497183.1"/>
    </source>
</evidence>
<evidence type="ECO:0000256" key="17">
    <source>
        <dbReference type="ARBA" id="ARBA00023242"/>
    </source>
</evidence>
<evidence type="ECO:0000256" key="27">
    <source>
        <dbReference type="SAM" id="SignalP"/>
    </source>
</evidence>
<keyword evidence="8" id="KW-0964">Secreted</keyword>
<dbReference type="GO" id="GO:0002009">
    <property type="term" value="P:morphogenesis of an epithelium"/>
    <property type="evidence" value="ECO:0007669"/>
    <property type="project" value="TreeGrafter"/>
</dbReference>
<evidence type="ECO:0000256" key="4">
    <source>
        <dbReference type="ARBA" id="ARBA00004251"/>
    </source>
</evidence>
<evidence type="ECO:0000256" key="15">
    <source>
        <dbReference type="ARBA" id="ARBA00023180"/>
    </source>
</evidence>
<evidence type="ECO:0000256" key="21">
    <source>
        <dbReference type="ARBA" id="ARBA00026224"/>
    </source>
</evidence>
<dbReference type="InterPro" id="IPR030398">
    <property type="entry name" value="SEA_DG_dom"/>
</dbReference>
<feature type="compositionally biased region" description="Pro residues" evidence="25">
    <location>
        <begin position="1099"/>
        <end position="1113"/>
    </location>
</feature>
<evidence type="ECO:0000256" key="13">
    <source>
        <dbReference type="ARBA" id="ARBA00023018"/>
    </source>
</evidence>
<gene>
    <name evidence="29" type="ORF">O3M35_004548</name>
</gene>
<dbReference type="GO" id="GO:0042383">
    <property type="term" value="C:sarcolemma"/>
    <property type="evidence" value="ECO:0007669"/>
    <property type="project" value="UniProtKB-SubCell"/>
</dbReference>
<keyword evidence="30" id="KW-1185">Reference proteome</keyword>
<dbReference type="SUPFAM" id="SSF111006">
    <property type="entry name" value="Dystroglycan, domain 2"/>
    <property type="match status" value="1"/>
</dbReference>
<dbReference type="Pfam" id="PF05345">
    <property type="entry name" value="He_PIG"/>
    <property type="match status" value="2"/>
</dbReference>
<dbReference type="SMART" id="SM00736">
    <property type="entry name" value="CADG"/>
    <property type="match status" value="3"/>
</dbReference>
<feature type="region of interest" description="Disordered" evidence="25">
    <location>
        <begin position="416"/>
        <end position="445"/>
    </location>
</feature>
<protein>
    <recommendedName>
        <fullName evidence="21">Dystroglycan 1</fullName>
    </recommendedName>
    <alternativeName>
        <fullName evidence="23">Dystroglycan</fullName>
    </alternativeName>
    <alternativeName>
        <fullName evidence="22">Dystrophin-associated glycoprotein 1</fullName>
    </alternativeName>
</protein>
<dbReference type="Pfam" id="PF18424">
    <property type="entry name" value="a_DG1_N2"/>
    <property type="match status" value="1"/>
</dbReference>
<comment type="subcellular location">
    <subcellularLocation>
        <location evidence="1">Cell membrane</location>
        <location evidence="1">Sarcolemma</location>
    </subcellularLocation>
    <subcellularLocation>
        <location evidence="4">Cell membrane</location>
        <topology evidence="4">Single-pass type I membrane protein</topology>
    </subcellularLocation>
    <subcellularLocation>
        <location evidence="3">Cytoplasm</location>
        <location evidence="3">Cytoskeleton</location>
    </subcellularLocation>
    <subcellularLocation>
        <location evidence="5">Nucleus</location>
        <location evidence="5">Nucleoplasm</location>
    </subcellularLocation>
    <subcellularLocation>
        <location evidence="24">Postsynaptic cell membrane</location>
    </subcellularLocation>
    <subcellularLocation>
        <location evidence="2">Secreted</location>
        <location evidence="2">Extracellular space</location>
    </subcellularLocation>
</comment>
<dbReference type="SUPFAM" id="SSF49313">
    <property type="entry name" value="Cadherin-like"/>
    <property type="match status" value="3"/>
</dbReference>
<keyword evidence="14" id="KW-1015">Disulfide bond</keyword>
<feature type="transmembrane region" description="Helical" evidence="26">
    <location>
        <begin position="953"/>
        <end position="979"/>
    </location>
</feature>
<dbReference type="Proteomes" id="UP001461498">
    <property type="component" value="Unassembled WGS sequence"/>
</dbReference>
<dbReference type="GO" id="GO:0007411">
    <property type="term" value="P:axon guidance"/>
    <property type="evidence" value="ECO:0007669"/>
    <property type="project" value="TreeGrafter"/>
</dbReference>
<proteinExistence type="predicted"/>
<comment type="caution">
    <text evidence="29">The sequence shown here is derived from an EMBL/GenBank/DDBJ whole genome shotgun (WGS) entry which is preliminary data.</text>
</comment>
<feature type="region of interest" description="Disordered" evidence="25">
    <location>
        <begin position="1007"/>
        <end position="1049"/>
    </location>
</feature>
<evidence type="ECO:0000256" key="5">
    <source>
        <dbReference type="ARBA" id="ARBA00004642"/>
    </source>
</evidence>
<dbReference type="GO" id="GO:0043236">
    <property type="term" value="F:laminin binding"/>
    <property type="evidence" value="ECO:0007669"/>
    <property type="project" value="TreeGrafter"/>
</dbReference>
<evidence type="ECO:0000256" key="18">
    <source>
        <dbReference type="ARBA" id="ARBA00023257"/>
    </source>
</evidence>
<organism evidence="29 30">
    <name type="scientific">Rhynocoris fuscipes</name>
    <dbReference type="NCBI Taxonomy" id="488301"/>
    <lineage>
        <taxon>Eukaryota</taxon>
        <taxon>Metazoa</taxon>
        <taxon>Ecdysozoa</taxon>
        <taxon>Arthropoda</taxon>
        <taxon>Hexapoda</taxon>
        <taxon>Insecta</taxon>
        <taxon>Pterygota</taxon>
        <taxon>Neoptera</taxon>
        <taxon>Paraneoptera</taxon>
        <taxon>Hemiptera</taxon>
        <taxon>Heteroptera</taxon>
        <taxon>Panheteroptera</taxon>
        <taxon>Cimicomorpha</taxon>
        <taxon>Reduviidae</taxon>
        <taxon>Harpactorinae</taxon>
        <taxon>Harpactorini</taxon>
        <taxon>Rhynocoris</taxon>
    </lineage>
</organism>
<evidence type="ECO:0000256" key="7">
    <source>
        <dbReference type="ARBA" id="ARBA00022490"/>
    </source>
</evidence>
<dbReference type="CDD" id="cd11303">
    <property type="entry name" value="Dystroglycan_repeat"/>
    <property type="match status" value="1"/>
</dbReference>
<sequence>MIRKKELLILFVVYTNSLHANEDYHNVNIHSLQRLWGIPDTTANIGYYFNYKIPNDAFDGKIGRYKAVKENGGPLPEWLTFDEKNGVLEGLPTDEDIGEDYISVKAFDSGLRDSVKDVFAIEILSVPPESFIAKNDCNQQMDQETIFSLVLDLKISKLKADQRVNLIKTAANLFNLSVDAIRLRRMEDKDEPSFNSYSYISAAGPGNIKQKSSQESTVLQFQIGCNDEIYDKFTNFIDNIRKIGRNGTLSKLLMQPIVGWTLRTDEIVGNKNRNKIKRDVVSPLNGGLFHLQNLGDDSGLGAAGVDEGIPEQRVVVPNTVTPAFTLDPSPELLSTNLDHHHHRHHHGDTLLPYPWPSPSSVLPSLSILPTPTYIPDRPIIDKSDVLISEDLLPTLSVPSPEPSSLSYTKENEITDYGKWSSGGGFESESEIGGNEEPTPPLTNITSTVTDDTIISLGNQPPAIVHRLQKVAVTAGKILRYQIPENTFMDAEDGNTRNLKLHLQTSNGEILPENSWIQLDEENQEIYALPLEEHVSKWNFIILARDSGGLSVEDRLDLSVQQHKGSRNVNHLMKATIQSVPRGPSLNWQVAFTERIAQLYNDEDTNKITVLEISHYNPPPAITFTWTNDTLSASTAVSTACPTKQIQQIYQIANADGGLKESVVEGLVINDIKWIGTGQCEQATRYPYLPPKSTTNFAPVPRNQVDHLNATVGQLLIFPVPEDSFYDPEDGNTRNMKLSLITMDRQRVPPNHWLRFDSKNQEFYGIPMSVNVGQMEYQLVCEDSGGKTAVDGLVVIVHPAPRILYNVEFSIRLALDYNQFVESPPMQRSFVERLATLFGDANTQAIVLSGFAPGSTIITWHNKSLPTDACPDTEIIALRQVLLGDDERITPAVLQALGSQFPVIGARLTPTGLCLGALTEISGAGDNGGAGIGGDSIDGTGRHDVTAISHGEQYIIGLVIPAIVIAVMLACAGLVACVLYRRRTTGKLSVRDDDDRQTFRSKGIPVIFQDELDERPEPTNKSPVIMKEEKPPAPPPEYQRGGGGGGGAIVATSLSATAGSNTCGGSQALATTALLSDTEDSTPYQPPPPFTTSRDSGRPKPTPTYRMPPPYVPP</sequence>
<comment type="function">
    <text evidence="20">Transmembrane protein that plays important roles in connecting the extracellular matrix to the cytoskeleton. Acts as a cell adhesion receptor in both muscle and non-muscle tissues. Receptor for both DMD and UTRN and, through these interactions, scaffolds axin to the cytoskeleton. Also functions in cell adhesion-mediated signaling and implicated in cell polarity.</text>
</comment>
<evidence type="ECO:0000256" key="1">
    <source>
        <dbReference type="ARBA" id="ARBA00004135"/>
    </source>
</evidence>
<evidence type="ECO:0000256" key="19">
    <source>
        <dbReference type="ARBA" id="ARBA00023567"/>
    </source>
</evidence>
<evidence type="ECO:0000256" key="9">
    <source>
        <dbReference type="ARBA" id="ARBA00022553"/>
    </source>
</evidence>
<evidence type="ECO:0000256" key="20">
    <source>
        <dbReference type="ARBA" id="ARBA00024991"/>
    </source>
</evidence>
<evidence type="ECO:0000256" key="22">
    <source>
        <dbReference type="ARBA" id="ARBA00030092"/>
    </source>
</evidence>
<dbReference type="AlphaFoldDB" id="A0AAW1CHY5"/>
<dbReference type="InterPro" id="IPR013783">
    <property type="entry name" value="Ig-like_fold"/>
</dbReference>
<evidence type="ECO:0000256" key="25">
    <source>
        <dbReference type="SAM" id="MobiDB-lite"/>
    </source>
</evidence>
<dbReference type="GO" id="GO:0021675">
    <property type="term" value="P:nerve development"/>
    <property type="evidence" value="ECO:0007669"/>
    <property type="project" value="TreeGrafter"/>
</dbReference>
<keyword evidence="26" id="KW-0472">Membrane</keyword>
<dbReference type="GO" id="GO:0005509">
    <property type="term" value="F:calcium ion binding"/>
    <property type="evidence" value="ECO:0007669"/>
    <property type="project" value="InterPro"/>
</dbReference>
<keyword evidence="18" id="KW-0628">Postsynaptic cell membrane</keyword>
<evidence type="ECO:0000256" key="14">
    <source>
        <dbReference type="ARBA" id="ARBA00023157"/>
    </source>
</evidence>
<accession>A0AAW1CHY5</accession>
<evidence type="ECO:0000256" key="11">
    <source>
        <dbReference type="ARBA" id="ARBA00022729"/>
    </source>
</evidence>
<dbReference type="InterPro" id="IPR006644">
    <property type="entry name" value="Cadg"/>
</dbReference>
<dbReference type="GO" id="GO:0045211">
    <property type="term" value="C:postsynaptic membrane"/>
    <property type="evidence" value="ECO:0007669"/>
    <property type="project" value="UniProtKB-SubCell"/>
</dbReference>
<dbReference type="PROSITE" id="PS51699">
    <property type="entry name" value="SEA_DG"/>
    <property type="match status" value="2"/>
</dbReference>
<feature type="signal peptide" evidence="27">
    <location>
        <begin position="1"/>
        <end position="20"/>
    </location>
</feature>
<keyword evidence="7" id="KW-0963">Cytoplasm</keyword>
<name>A0AAW1CHY5_9HEMI</name>
<dbReference type="GO" id="GO:0005576">
    <property type="term" value="C:extracellular region"/>
    <property type="evidence" value="ECO:0007669"/>
    <property type="project" value="UniProtKB-SubCell"/>
</dbReference>
<dbReference type="GO" id="GO:0005654">
    <property type="term" value="C:nucleoplasm"/>
    <property type="evidence" value="ECO:0007669"/>
    <property type="project" value="UniProtKB-SubCell"/>
</dbReference>
<dbReference type="GO" id="GO:0005856">
    <property type="term" value="C:cytoskeleton"/>
    <property type="evidence" value="ECO:0007669"/>
    <property type="project" value="UniProtKB-SubCell"/>
</dbReference>
<evidence type="ECO:0000259" key="28">
    <source>
        <dbReference type="PROSITE" id="PS51699"/>
    </source>
</evidence>
<dbReference type="InterPro" id="IPR027468">
    <property type="entry name" value="Alpha-dystroglycan_domain_2"/>
</dbReference>
<feature type="domain" description="Peptidase S72" evidence="28">
    <location>
        <begin position="803"/>
        <end position="912"/>
    </location>
</feature>
<dbReference type="EMBL" id="JAPXFL010000015">
    <property type="protein sequence ID" value="KAK9497183.1"/>
    <property type="molecule type" value="Genomic_DNA"/>
</dbReference>
<reference evidence="29 30" key="1">
    <citation type="submission" date="2022-12" db="EMBL/GenBank/DDBJ databases">
        <title>Chromosome-level genome assembly of true bugs.</title>
        <authorList>
            <person name="Ma L."/>
            <person name="Li H."/>
        </authorList>
    </citation>
    <scope>NUCLEOTIDE SEQUENCE [LARGE SCALE GENOMIC DNA]</scope>
    <source>
        <strain evidence="29">Lab_2022b</strain>
    </source>
</reference>
<keyword evidence="6" id="KW-1003">Cell membrane</keyword>
<keyword evidence="10 26" id="KW-0812">Transmembrane</keyword>
<feature type="domain" description="Peptidase S72" evidence="28">
    <location>
        <begin position="565"/>
        <end position="678"/>
    </location>
</feature>